<dbReference type="OrthoDB" id="3940621at2759"/>
<accession>A0A8H3ELD2</accession>
<sequence>MKVGRRELFDYSPASRFKPGQTTTLMSLPEEIRSLIYSFLVEPQFKRLLSGRTRIDWQSRLVDGLPEDMRNQGLQAYYGRKKLIIDLSDFEPHSLRGVLCNGVYEYEWPSEIHFHDQHNELSFWVVPSFLSQVDPDASASKYVNHHCVQECPFYRFSEMIINIPPPKSGDMAQLIMNWNRLRCIRHILAGAFNRKTFQKTAFKPDSKGLLPVKIVFLEDHSTGRSWFDVNQNLIRSNHPGIAPDKGHEADLLTLLRALTPVRGSPLLTIEPSLPESVRQRSFIAAFSAAWIANPEAQKHRFGEYMDAQCDDLKAYTWLTGFEVLFHRVLHELDTPIAPFLRLEQMASVSHFDFSRLSHFVTLNRRICKTFEPSLYFLLAVQYCSFTLSPWEGRGVCRCRNSPGAKIDMDHILRSSDGSWMPRDTNVDLCLRNIHWTDYRTNFNEWKEEFIRVQTRLRNANATAQSDNLEMILDQIARFDLRPYSESTTALEFHHSKSPSKSMCCACYIPMGPDGQVREAWIHEWQDGIIHDEQTLRSCEAVHWCWRLPSFDSDLEASYLSIVKGKKGKAREDVYFIIH</sequence>
<name>A0A8H3ELD2_9LECA</name>
<reference evidence="1" key="1">
    <citation type="submission" date="2021-03" db="EMBL/GenBank/DDBJ databases">
        <authorList>
            <person name="Tagirdzhanova G."/>
        </authorList>
    </citation>
    <scope>NUCLEOTIDE SEQUENCE</scope>
</reference>
<evidence type="ECO:0000313" key="1">
    <source>
        <dbReference type="EMBL" id="CAF9908644.1"/>
    </source>
</evidence>
<gene>
    <name evidence="1" type="ORF">GOMPHAMPRED_006236</name>
</gene>
<evidence type="ECO:0000313" key="2">
    <source>
        <dbReference type="Proteomes" id="UP000664169"/>
    </source>
</evidence>
<proteinExistence type="predicted"/>
<keyword evidence="2" id="KW-1185">Reference proteome</keyword>
<organism evidence="1 2">
    <name type="scientific">Gomphillus americanus</name>
    <dbReference type="NCBI Taxonomy" id="1940652"/>
    <lineage>
        <taxon>Eukaryota</taxon>
        <taxon>Fungi</taxon>
        <taxon>Dikarya</taxon>
        <taxon>Ascomycota</taxon>
        <taxon>Pezizomycotina</taxon>
        <taxon>Lecanoromycetes</taxon>
        <taxon>OSLEUM clade</taxon>
        <taxon>Ostropomycetidae</taxon>
        <taxon>Ostropales</taxon>
        <taxon>Graphidaceae</taxon>
        <taxon>Gomphilloideae</taxon>
        <taxon>Gomphillus</taxon>
    </lineage>
</organism>
<dbReference type="AlphaFoldDB" id="A0A8H3ELD2"/>
<protein>
    <submittedName>
        <fullName evidence="1">Uncharacterized protein</fullName>
    </submittedName>
</protein>
<dbReference type="EMBL" id="CAJPDQ010000004">
    <property type="protein sequence ID" value="CAF9908644.1"/>
    <property type="molecule type" value="Genomic_DNA"/>
</dbReference>
<dbReference type="Proteomes" id="UP000664169">
    <property type="component" value="Unassembled WGS sequence"/>
</dbReference>
<comment type="caution">
    <text evidence="1">The sequence shown here is derived from an EMBL/GenBank/DDBJ whole genome shotgun (WGS) entry which is preliminary data.</text>
</comment>